<evidence type="ECO:0000259" key="1">
    <source>
        <dbReference type="Pfam" id="PF13460"/>
    </source>
</evidence>
<dbReference type="Gene3D" id="3.40.50.720">
    <property type="entry name" value="NAD(P)-binding Rossmann-like Domain"/>
    <property type="match status" value="1"/>
</dbReference>
<dbReference type="Pfam" id="PF13460">
    <property type="entry name" value="NAD_binding_10"/>
    <property type="match status" value="1"/>
</dbReference>
<keyword evidence="3" id="KW-1185">Reference proteome</keyword>
<feature type="domain" description="NAD(P)-binding" evidence="1">
    <location>
        <begin position="8"/>
        <end position="214"/>
    </location>
</feature>
<dbReference type="PANTHER" id="PTHR43355">
    <property type="entry name" value="FLAVIN REDUCTASE (NADPH)"/>
    <property type="match status" value="1"/>
</dbReference>
<gene>
    <name evidence="2" type="ORF">VXC91_14090</name>
</gene>
<comment type="caution">
    <text evidence="2">The sequence shown here is derived from an EMBL/GenBank/DDBJ whole genome shotgun (WGS) entry which is preliminary data.</text>
</comment>
<reference evidence="2" key="1">
    <citation type="submission" date="2024-01" db="EMBL/GenBank/DDBJ databases">
        <title>First draft genome sequence data of TA4-1, the type strain of Gram-positive actinobacterium Streptomyces chiangmaiensis.</title>
        <authorList>
            <person name="Yasawong M."/>
            <person name="Nantapong N."/>
        </authorList>
    </citation>
    <scope>NUCLEOTIDE SEQUENCE</scope>
    <source>
        <strain evidence="2">TA4-1</strain>
    </source>
</reference>
<dbReference type="InterPro" id="IPR016040">
    <property type="entry name" value="NAD(P)-bd_dom"/>
</dbReference>
<evidence type="ECO:0000313" key="3">
    <source>
        <dbReference type="Proteomes" id="UP001333996"/>
    </source>
</evidence>
<proteinExistence type="predicted"/>
<organism evidence="2 3">
    <name type="scientific">Streptomyces chiangmaiensis</name>
    <dbReference type="NCBI Taxonomy" id="766497"/>
    <lineage>
        <taxon>Bacteria</taxon>
        <taxon>Bacillati</taxon>
        <taxon>Actinomycetota</taxon>
        <taxon>Actinomycetes</taxon>
        <taxon>Kitasatosporales</taxon>
        <taxon>Streptomycetaceae</taxon>
        <taxon>Streptomyces</taxon>
    </lineage>
</organism>
<name>A0ABU7FG15_9ACTN</name>
<dbReference type="SUPFAM" id="SSF51735">
    <property type="entry name" value="NAD(P)-binding Rossmann-fold domains"/>
    <property type="match status" value="1"/>
</dbReference>
<dbReference type="RefSeq" id="WP_329507508.1">
    <property type="nucleotide sequence ID" value="NZ_BAAAYZ010000217.1"/>
</dbReference>
<dbReference type="Proteomes" id="UP001333996">
    <property type="component" value="Unassembled WGS sequence"/>
</dbReference>
<dbReference type="InterPro" id="IPR036291">
    <property type="entry name" value="NAD(P)-bd_dom_sf"/>
</dbReference>
<sequence>MQLTIFAASGGIGRHLLEQAEAAGHDVTAVVRDPQRLTDRAGRFRVVTADLAAPDADLLASAVGGRDAVLSGLGPRHPKSDAGITSRGTKAIVAAMQATGVRRLVVVSAAPVGTVPSPGRPHPPKHDPGDGFFMCHLGRRLARAMFRAHYADLALMEDILPRSDLDWTVSRPPRLTDKPLSGVYRTAFGRNLRGGTLVSRADVAHHMLRVIDRPEAVRQTIGIAD</sequence>
<dbReference type="InterPro" id="IPR051606">
    <property type="entry name" value="Polyketide_Oxido-like"/>
</dbReference>
<dbReference type="EMBL" id="JAYWVC010000036">
    <property type="protein sequence ID" value="MED7823082.1"/>
    <property type="molecule type" value="Genomic_DNA"/>
</dbReference>
<evidence type="ECO:0000313" key="2">
    <source>
        <dbReference type="EMBL" id="MED7823082.1"/>
    </source>
</evidence>
<accession>A0ABU7FG15</accession>
<protein>
    <submittedName>
        <fullName evidence="2">NAD(P)H-binding protein</fullName>
    </submittedName>
</protein>
<dbReference type="PANTHER" id="PTHR43355:SF2">
    <property type="entry name" value="FLAVIN REDUCTASE (NADPH)"/>
    <property type="match status" value="1"/>
</dbReference>